<sequence>MVSTVFVYAFSSLSTFAIFRNSRCFQVLYGLFFF</sequence>
<proteinExistence type="predicted"/>
<dbReference type="Proteomes" id="UP000280834">
    <property type="component" value="Unassembled WGS sequence"/>
</dbReference>
<evidence type="ECO:0000313" key="2">
    <source>
        <dbReference type="Proteomes" id="UP000280834"/>
    </source>
</evidence>
<organism evidence="1 2">
    <name type="scientific">Brugia timori</name>
    <dbReference type="NCBI Taxonomy" id="42155"/>
    <lineage>
        <taxon>Eukaryota</taxon>
        <taxon>Metazoa</taxon>
        <taxon>Ecdysozoa</taxon>
        <taxon>Nematoda</taxon>
        <taxon>Chromadorea</taxon>
        <taxon>Rhabditida</taxon>
        <taxon>Spirurina</taxon>
        <taxon>Spiruromorpha</taxon>
        <taxon>Filarioidea</taxon>
        <taxon>Onchocercidae</taxon>
        <taxon>Brugia</taxon>
    </lineage>
</organism>
<accession>A0A3P7SQV8</accession>
<protein>
    <submittedName>
        <fullName evidence="1">Uncharacterized protein</fullName>
    </submittedName>
</protein>
<gene>
    <name evidence="1" type="ORF">BTMF_LOCUS2137</name>
</gene>
<reference evidence="1 2" key="1">
    <citation type="submission" date="2018-11" db="EMBL/GenBank/DDBJ databases">
        <authorList>
            <consortium name="Pathogen Informatics"/>
        </authorList>
    </citation>
    <scope>NUCLEOTIDE SEQUENCE [LARGE SCALE GENOMIC DNA]</scope>
</reference>
<keyword evidence="2" id="KW-1185">Reference proteome</keyword>
<name>A0A3P7SQV8_9BILA</name>
<dbReference type="AlphaFoldDB" id="A0A3P7SQV8"/>
<dbReference type="EMBL" id="UZAG01001677">
    <property type="protein sequence ID" value="VDO11850.1"/>
    <property type="molecule type" value="Genomic_DNA"/>
</dbReference>
<evidence type="ECO:0000313" key="1">
    <source>
        <dbReference type="EMBL" id="VDO11850.1"/>
    </source>
</evidence>